<accession>A0A401YN41</accession>
<protein>
    <recommendedName>
        <fullName evidence="3">DUF317 domain-containing protein</fullName>
    </recommendedName>
</protein>
<proteinExistence type="predicted"/>
<evidence type="ECO:0000313" key="1">
    <source>
        <dbReference type="EMBL" id="GCD96030.1"/>
    </source>
</evidence>
<reference evidence="1 2" key="1">
    <citation type="submission" date="2018-12" db="EMBL/GenBank/DDBJ databases">
        <title>Draft genome sequence of Embleya hyalina NBRC 13850T.</title>
        <authorList>
            <person name="Komaki H."/>
            <person name="Hosoyama A."/>
            <person name="Kimura A."/>
            <person name="Ichikawa N."/>
            <person name="Tamura T."/>
        </authorList>
    </citation>
    <scope>NUCLEOTIDE SEQUENCE [LARGE SCALE GENOMIC DNA]</scope>
    <source>
        <strain evidence="1 2">NBRC 13850</strain>
    </source>
</reference>
<keyword evidence="2" id="KW-1185">Reference proteome</keyword>
<dbReference type="EMBL" id="BIFH01000019">
    <property type="protein sequence ID" value="GCD96030.1"/>
    <property type="molecule type" value="Genomic_DNA"/>
</dbReference>
<dbReference type="OrthoDB" id="3538826at2"/>
<dbReference type="RefSeq" id="WP_126638114.1">
    <property type="nucleotide sequence ID" value="NZ_BIFH01000019.1"/>
</dbReference>
<dbReference type="Proteomes" id="UP000286931">
    <property type="component" value="Unassembled WGS sequence"/>
</dbReference>
<organism evidence="1 2">
    <name type="scientific">Embleya hyalina</name>
    <dbReference type="NCBI Taxonomy" id="516124"/>
    <lineage>
        <taxon>Bacteria</taxon>
        <taxon>Bacillati</taxon>
        <taxon>Actinomycetota</taxon>
        <taxon>Actinomycetes</taxon>
        <taxon>Kitasatosporales</taxon>
        <taxon>Streptomycetaceae</taxon>
        <taxon>Embleya</taxon>
    </lineage>
</organism>
<dbReference type="AlphaFoldDB" id="A0A401YN41"/>
<evidence type="ECO:0000313" key="2">
    <source>
        <dbReference type="Proteomes" id="UP000286931"/>
    </source>
</evidence>
<sequence>MNVWAHDGLLYEVESGYSLPDDAWRYELAGISGAPGTGPYLVVLIPDATPDDGPFTPKRAEHIRTVIHDGRTPWPVLLRFVDLIEGSGDVTHGPGATSNVGTPTSSNDTWQFADRRFAVNSYRTGDRDAWCHELYEVAPRTSGNNSIEVRIPDVRPADGPFVAATADRATFTAHGAWTLPWPVFRHFLDVVEAAGDLVADATTAGRPKPLPTP</sequence>
<name>A0A401YN41_9ACTN</name>
<evidence type="ECO:0008006" key="3">
    <source>
        <dbReference type="Google" id="ProtNLM"/>
    </source>
</evidence>
<gene>
    <name evidence="1" type="ORF">EHYA_03714</name>
</gene>
<comment type="caution">
    <text evidence="1">The sequence shown here is derived from an EMBL/GenBank/DDBJ whole genome shotgun (WGS) entry which is preliminary data.</text>
</comment>